<name>A0ABY9XVM1_9FLAO</name>
<evidence type="ECO:0000313" key="2">
    <source>
        <dbReference type="Proteomes" id="UP001302806"/>
    </source>
</evidence>
<reference evidence="1 2" key="1">
    <citation type="submission" date="2023-09" db="EMBL/GenBank/DDBJ databases">
        <title>Thalassobella suaedae gen. nov., sp. nov., a marine bacterium of the family Flavobacteriaceae isolated from a halophyte Suaeda japonica.</title>
        <authorList>
            <person name="Lee S.Y."/>
            <person name="Hwang C.Y."/>
        </authorList>
    </citation>
    <scope>NUCLEOTIDE SEQUENCE [LARGE SCALE GENOMIC DNA]</scope>
    <source>
        <strain evidence="1 2">HL-DH14</strain>
    </source>
</reference>
<organism evidence="1 2">
    <name type="scientific">Thalassobellus suaedae</name>
    <dbReference type="NCBI Taxonomy" id="3074124"/>
    <lineage>
        <taxon>Bacteria</taxon>
        <taxon>Pseudomonadati</taxon>
        <taxon>Bacteroidota</taxon>
        <taxon>Flavobacteriia</taxon>
        <taxon>Flavobacteriales</taxon>
        <taxon>Flavobacteriaceae</taxon>
        <taxon>Thalassobellus</taxon>
    </lineage>
</organism>
<dbReference type="Proteomes" id="UP001302806">
    <property type="component" value="Chromosome"/>
</dbReference>
<dbReference type="EMBL" id="CP134537">
    <property type="protein sequence ID" value="WNH09992.1"/>
    <property type="molecule type" value="Genomic_DNA"/>
</dbReference>
<evidence type="ECO:0008006" key="3">
    <source>
        <dbReference type="Google" id="ProtNLM"/>
    </source>
</evidence>
<sequence length="74" mass="8581">MLKKFFKDNKLIAKNVAKQTGYSQNTMTNWNKQKDDSKIPQDFILALIKHYPEVDLKPYFPVHAEIINTAAISK</sequence>
<gene>
    <name evidence="1" type="ORF">RHP51_04665</name>
</gene>
<evidence type="ECO:0000313" key="1">
    <source>
        <dbReference type="EMBL" id="WNH09992.1"/>
    </source>
</evidence>
<proteinExistence type="predicted"/>
<protein>
    <recommendedName>
        <fullName evidence="3">HTH cro/C1-type domain-containing protein</fullName>
    </recommendedName>
</protein>
<accession>A0ABY9XVM1</accession>
<dbReference type="RefSeq" id="WP_415866341.1">
    <property type="nucleotide sequence ID" value="NZ_CP134537.1"/>
</dbReference>